<comment type="subcellular location">
    <subcellularLocation>
        <location evidence="1">Membrane</location>
    </subcellularLocation>
</comment>
<dbReference type="InterPro" id="IPR001901">
    <property type="entry name" value="Translocase_SecE/Sec61-g"/>
</dbReference>
<sequence>MSKNVENQVRSESSIGVIVSLLIVVGFLALFYLDPLELNVTLYKVLVLLAGLVIAGFVFFKSPQGIQFSAFLKETKIELRKVVWPTKDETIKTTGMIMVAVIIVAIFLWIVDAFFTWAVQLLTN</sequence>
<dbReference type="GO" id="GO:0065002">
    <property type="term" value="P:intracellular protein transmembrane transport"/>
    <property type="evidence" value="ECO:0007669"/>
    <property type="project" value="UniProtKB-UniRule"/>
</dbReference>
<evidence type="ECO:0000256" key="7">
    <source>
        <dbReference type="ARBA" id="ARBA00023010"/>
    </source>
</evidence>
<comment type="similarity">
    <text evidence="9">Belongs to the SecE/SEC61-gamma family.</text>
</comment>
<dbReference type="RefSeq" id="WP_090715626.1">
    <property type="nucleotide sequence ID" value="NZ_CAESAP020000157.1"/>
</dbReference>
<comment type="caution">
    <text evidence="9">Lacks conserved residue(s) required for the propagation of feature annotation.</text>
</comment>
<gene>
    <name evidence="9" type="primary">secE</name>
    <name evidence="11" type="ORF">BAZSYMA_ACONTIG00066_7</name>
    <name evidence="10" type="ORF">BAZSYMB_SCAFFOLD00004_10</name>
</gene>
<dbReference type="GO" id="GO:0009306">
    <property type="term" value="P:protein secretion"/>
    <property type="evidence" value="ECO:0007669"/>
    <property type="project" value="UniProtKB-UniRule"/>
</dbReference>
<keyword evidence="3 9" id="KW-1003">Cell membrane</keyword>
<accession>A0A1H6KJ20</accession>
<evidence type="ECO:0000256" key="6">
    <source>
        <dbReference type="ARBA" id="ARBA00022989"/>
    </source>
</evidence>
<evidence type="ECO:0000313" key="12">
    <source>
        <dbReference type="Proteomes" id="UP000198559"/>
    </source>
</evidence>
<reference evidence="12 13" key="2">
    <citation type="submission" date="2016-06" db="EMBL/GenBank/DDBJ databases">
        <authorList>
            <person name="Petersen J."/>
            <person name="Sayavedra L."/>
        </authorList>
    </citation>
    <scope>NUCLEOTIDE SEQUENCE [LARGE SCALE GENOMIC DNA]</scope>
    <source>
        <strain evidence="13">BazSymA</strain>
        <strain evidence="12">BazSymB</strain>
    </source>
</reference>
<evidence type="ECO:0000256" key="5">
    <source>
        <dbReference type="ARBA" id="ARBA00022927"/>
    </source>
</evidence>
<evidence type="ECO:0000313" key="13">
    <source>
        <dbReference type="Proteomes" id="UP000198988"/>
    </source>
</evidence>
<keyword evidence="6 9" id="KW-1133">Transmembrane helix</keyword>
<dbReference type="OrthoDB" id="9806365at2"/>
<dbReference type="GO" id="GO:0043952">
    <property type="term" value="P:protein transport by the Sec complex"/>
    <property type="evidence" value="ECO:0007669"/>
    <property type="project" value="UniProtKB-UniRule"/>
</dbReference>
<comment type="function">
    <text evidence="9">Essential subunit of the Sec protein translocation channel SecYEG. Clamps together the 2 halves of SecY. May contact the channel plug during translocation.</text>
</comment>
<evidence type="ECO:0000256" key="2">
    <source>
        <dbReference type="ARBA" id="ARBA00022448"/>
    </source>
</evidence>
<dbReference type="PANTHER" id="PTHR33910">
    <property type="entry name" value="PROTEIN TRANSLOCASE SUBUNIT SECE"/>
    <property type="match status" value="1"/>
</dbReference>
<dbReference type="PRINTS" id="PR01650">
    <property type="entry name" value="SECETRNLCASE"/>
</dbReference>
<evidence type="ECO:0000256" key="1">
    <source>
        <dbReference type="ARBA" id="ARBA00004370"/>
    </source>
</evidence>
<feature type="transmembrane region" description="Helical" evidence="9">
    <location>
        <begin position="12"/>
        <end position="33"/>
    </location>
</feature>
<keyword evidence="5 9" id="KW-0653">Protein transport</keyword>
<protein>
    <recommendedName>
        <fullName evidence="9">Protein translocase subunit SecE</fullName>
    </recommendedName>
</protein>
<organism evidence="11 13">
    <name type="scientific">Bathymodiolus azoricus thioautotrophic gill symbiont</name>
    <dbReference type="NCBI Taxonomy" id="235205"/>
    <lineage>
        <taxon>Bacteria</taxon>
        <taxon>Pseudomonadati</taxon>
        <taxon>Pseudomonadota</taxon>
        <taxon>Gammaproteobacteria</taxon>
        <taxon>sulfur-oxidizing symbionts</taxon>
    </lineage>
</organism>
<dbReference type="Proteomes" id="UP000198559">
    <property type="component" value="Unassembled WGS sequence"/>
</dbReference>
<dbReference type="GO" id="GO:0006605">
    <property type="term" value="P:protein targeting"/>
    <property type="evidence" value="ECO:0007669"/>
    <property type="project" value="UniProtKB-UniRule"/>
</dbReference>
<evidence type="ECO:0000256" key="3">
    <source>
        <dbReference type="ARBA" id="ARBA00022475"/>
    </source>
</evidence>
<dbReference type="GO" id="GO:0008320">
    <property type="term" value="F:protein transmembrane transporter activity"/>
    <property type="evidence" value="ECO:0007669"/>
    <property type="project" value="UniProtKB-UniRule"/>
</dbReference>
<feature type="transmembrane region" description="Helical" evidence="9">
    <location>
        <begin position="39"/>
        <end position="60"/>
    </location>
</feature>
<comment type="subunit">
    <text evidence="9">Component of the Sec protein translocase complex. Heterotrimer consisting of SecY, SecE and SecG subunits. The heterotrimers can form oligomers, although 1 heterotrimer is thought to be able to translocate proteins. Interacts with the ribosome. Interacts with SecDF, and other proteins may be involved. Interacts with SecA.</text>
</comment>
<feature type="transmembrane region" description="Helical" evidence="9">
    <location>
        <begin position="97"/>
        <end position="119"/>
    </location>
</feature>
<keyword evidence="8 9" id="KW-0472">Membrane</keyword>
<evidence type="ECO:0000256" key="9">
    <source>
        <dbReference type="HAMAP-Rule" id="MF_00422"/>
    </source>
</evidence>
<dbReference type="InterPro" id="IPR005807">
    <property type="entry name" value="SecE_bac"/>
</dbReference>
<reference evidence="11" key="1">
    <citation type="submission" date="2016-06" db="EMBL/GenBank/DDBJ databases">
        <authorList>
            <person name="Olsen C.W."/>
            <person name="Carey S."/>
            <person name="Hinshaw L."/>
            <person name="Karasin A.I."/>
        </authorList>
    </citation>
    <scope>NUCLEOTIDE SEQUENCE [LARGE SCALE GENOMIC DNA]</scope>
    <source>
        <strain evidence="11">BazSymA</strain>
        <strain evidence="10">BazSymB</strain>
    </source>
</reference>
<dbReference type="EMBL" id="CDSC02000167">
    <property type="protein sequence ID" value="SEH75580.1"/>
    <property type="molecule type" value="Genomic_DNA"/>
</dbReference>
<dbReference type="HAMAP" id="MF_00422">
    <property type="entry name" value="SecE"/>
    <property type="match status" value="1"/>
</dbReference>
<proteinExistence type="inferred from homology"/>
<dbReference type="InterPro" id="IPR038379">
    <property type="entry name" value="SecE_sf"/>
</dbReference>
<evidence type="ECO:0000256" key="4">
    <source>
        <dbReference type="ARBA" id="ARBA00022692"/>
    </source>
</evidence>
<keyword evidence="2 9" id="KW-0813">Transport</keyword>
<name>A0A1H6KJ20_9GAMM</name>
<dbReference type="AlphaFoldDB" id="A0A1H6KJ20"/>
<evidence type="ECO:0000313" key="10">
    <source>
        <dbReference type="EMBL" id="SEH57146.1"/>
    </source>
</evidence>
<dbReference type="Gene3D" id="1.20.5.1030">
    <property type="entry name" value="Preprotein translocase secy subunit"/>
    <property type="match status" value="1"/>
</dbReference>
<keyword evidence="4 9" id="KW-0812">Transmembrane</keyword>
<dbReference type="Pfam" id="PF00584">
    <property type="entry name" value="SecE"/>
    <property type="match status" value="1"/>
</dbReference>
<dbReference type="GO" id="GO:0005886">
    <property type="term" value="C:plasma membrane"/>
    <property type="evidence" value="ECO:0007669"/>
    <property type="project" value="UniProtKB-UniRule"/>
</dbReference>
<evidence type="ECO:0000313" key="11">
    <source>
        <dbReference type="EMBL" id="SEH75580.1"/>
    </source>
</evidence>
<dbReference type="EMBL" id="CVUD02000032">
    <property type="protein sequence ID" value="SEH57146.1"/>
    <property type="molecule type" value="Genomic_DNA"/>
</dbReference>
<evidence type="ECO:0000256" key="8">
    <source>
        <dbReference type="ARBA" id="ARBA00023136"/>
    </source>
</evidence>
<keyword evidence="7 9" id="KW-0811">Translocation</keyword>
<dbReference type="PANTHER" id="PTHR33910:SF1">
    <property type="entry name" value="PROTEIN TRANSLOCASE SUBUNIT SECE"/>
    <property type="match status" value="1"/>
</dbReference>
<dbReference type="Proteomes" id="UP000198988">
    <property type="component" value="Unassembled WGS sequence"/>
</dbReference>
<dbReference type="STRING" id="235205.BAZSYMB_SCAFFOLD00004_10"/>
<dbReference type="NCBIfam" id="TIGR00964">
    <property type="entry name" value="secE_bact"/>
    <property type="match status" value="1"/>
</dbReference>